<comment type="caution">
    <text evidence="1">The sequence shown here is derived from an EMBL/GenBank/DDBJ whole genome shotgun (WGS) entry which is preliminary data.</text>
</comment>
<sequence>MTVPRHDFPSANLARAVEVLTEDAEEAIADLEEAPSEFNNALSSAMTTAQLRCGIDPRAAKLETWEAWTAAMQVGSAMFAAAVAPEGSSVECRIAHKMRSIPATGPRYYTHPGNWIAAYWLAVIGRDQERVTALCNVPLGLLRRPEVQFDEYIYHWIDTLQTGWLQRPGMQEKLVAAMQGTDPEHLVVGDRELTLKILYPPINLFYRYLRQDYDAFNAELAKALEWHKEYWTADEDRSANIEGFVAVGPLAITCLAYDAGFPIEVESEYLPKHLIERTWVGEFDT</sequence>
<reference evidence="1" key="1">
    <citation type="submission" date="2015-07" db="EMBL/GenBank/DDBJ databases">
        <title>Draft genome sequence of Streptomyces fradiae, a resistant strain to nitron-oligomycin.</title>
        <authorList>
            <person name="Vatlin A.A."/>
            <person name="Bekker O.B."/>
            <person name="Danilenko V.N."/>
        </authorList>
    </citation>
    <scope>NUCLEOTIDE SEQUENCE</scope>
    <source>
        <strain evidence="1">Olg1-1</strain>
    </source>
</reference>
<organism evidence="1 2">
    <name type="scientific">Streptomyces fradiae</name>
    <name type="common">Streptomyces roseoflavus</name>
    <dbReference type="NCBI Taxonomy" id="1906"/>
    <lineage>
        <taxon>Bacteria</taxon>
        <taxon>Bacillati</taxon>
        <taxon>Actinomycetota</taxon>
        <taxon>Actinomycetes</taxon>
        <taxon>Kitasatosporales</taxon>
        <taxon>Streptomycetaceae</taxon>
        <taxon>Streptomyces</taxon>
    </lineage>
</organism>
<evidence type="ECO:0000313" key="1">
    <source>
        <dbReference type="EMBL" id="KNE82669.1"/>
    </source>
</evidence>
<dbReference type="Proteomes" id="UP000037185">
    <property type="component" value="Unassembled WGS sequence"/>
</dbReference>
<proteinExistence type="predicted"/>
<evidence type="ECO:0000313" key="2">
    <source>
        <dbReference type="Proteomes" id="UP000037185"/>
    </source>
</evidence>
<gene>
    <name evidence="1" type="ORF">ADZ36_09575</name>
</gene>
<dbReference type="EMBL" id="LGSP01000013">
    <property type="protein sequence ID" value="KNE82669.1"/>
    <property type="molecule type" value="Genomic_DNA"/>
</dbReference>
<accession>A0ACC4WDA3</accession>
<keyword evidence="2" id="KW-1185">Reference proteome</keyword>
<name>A0ACC4WDA3_STRFR</name>
<protein>
    <submittedName>
        <fullName evidence="1">Uncharacterized protein</fullName>
    </submittedName>
</protein>